<feature type="domain" description="C2" evidence="6">
    <location>
        <begin position="3468"/>
        <end position="3592"/>
    </location>
</feature>
<dbReference type="EMBL" id="CAXLJM020000015">
    <property type="protein sequence ID" value="CAL8082158.1"/>
    <property type="molecule type" value="Genomic_DNA"/>
</dbReference>
<evidence type="ECO:0000256" key="4">
    <source>
        <dbReference type="RuleBase" id="RU361133"/>
    </source>
</evidence>
<feature type="domain" description="Ras-GEF" evidence="8">
    <location>
        <begin position="2158"/>
        <end position="2436"/>
    </location>
</feature>
<dbReference type="InterPro" id="IPR000008">
    <property type="entry name" value="C2_dom"/>
</dbReference>
<feature type="compositionally biased region" description="Polar residues" evidence="5">
    <location>
        <begin position="104"/>
        <end position="116"/>
    </location>
</feature>
<feature type="region of interest" description="Disordered" evidence="5">
    <location>
        <begin position="3976"/>
        <end position="4011"/>
    </location>
</feature>
<dbReference type="PANTHER" id="PTHR10336">
    <property type="entry name" value="PHOSPHOINOSITIDE-SPECIFIC PHOSPHOLIPASE C FAMILY PROTEIN"/>
    <property type="match status" value="1"/>
</dbReference>
<evidence type="ECO:0000256" key="2">
    <source>
        <dbReference type="PROSITE-ProRule" id="PRU00023"/>
    </source>
</evidence>
<evidence type="ECO:0000259" key="6">
    <source>
        <dbReference type="PROSITE" id="PS50004"/>
    </source>
</evidence>
<keyword evidence="4" id="KW-0378">Hydrolase</keyword>
<comment type="caution">
    <text evidence="10">The sequence shown here is derived from an EMBL/GenBank/DDBJ whole genome shotgun (WGS) entry which is preliminary data.</text>
</comment>
<dbReference type="Gene3D" id="3.20.20.190">
    <property type="entry name" value="Phosphatidylinositol (PI) phosphodiesterase"/>
    <property type="match status" value="1"/>
</dbReference>
<dbReference type="InterPro" id="IPR036770">
    <property type="entry name" value="Ankyrin_rpt-contain_sf"/>
</dbReference>
<dbReference type="InterPro" id="IPR028398">
    <property type="entry name" value="PLC-epsilon1_RA2"/>
</dbReference>
<evidence type="ECO:0000259" key="9">
    <source>
        <dbReference type="PROSITE" id="PS50200"/>
    </source>
</evidence>
<accession>A0ABP1PY17</accession>
<dbReference type="PROSITE" id="PS50200">
    <property type="entry name" value="RA"/>
    <property type="match status" value="2"/>
</dbReference>
<feature type="compositionally biased region" description="Low complexity" evidence="5">
    <location>
        <begin position="1499"/>
        <end position="1511"/>
    </location>
</feature>
<evidence type="ECO:0000256" key="3">
    <source>
        <dbReference type="PROSITE-ProRule" id="PRU00168"/>
    </source>
</evidence>
<dbReference type="Gene3D" id="1.10.840.10">
    <property type="entry name" value="Ras guanine-nucleotide exchange factors catalytic domain"/>
    <property type="match status" value="1"/>
</dbReference>
<feature type="compositionally biased region" description="Polar residues" evidence="5">
    <location>
        <begin position="284"/>
        <end position="294"/>
    </location>
</feature>
<dbReference type="InterPro" id="IPR000159">
    <property type="entry name" value="RA_dom"/>
</dbReference>
<feature type="compositionally biased region" description="Basic and acidic residues" evidence="5">
    <location>
        <begin position="407"/>
        <end position="446"/>
    </location>
</feature>
<feature type="region of interest" description="Disordered" evidence="5">
    <location>
        <begin position="466"/>
        <end position="501"/>
    </location>
</feature>
<dbReference type="Pfam" id="PF09279">
    <property type="entry name" value="EF-hand_like"/>
    <property type="match status" value="1"/>
</dbReference>
<dbReference type="InterPro" id="IPR001895">
    <property type="entry name" value="RASGEF_cat_dom"/>
</dbReference>
<feature type="compositionally biased region" description="Low complexity" evidence="5">
    <location>
        <begin position="865"/>
        <end position="879"/>
    </location>
</feature>
<proteinExistence type="predicted"/>
<dbReference type="SUPFAM" id="SSF49562">
    <property type="entry name" value="C2 domain (Calcium/lipid-binding domain, CaLB)"/>
    <property type="match status" value="1"/>
</dbReference>
<dbReference type="Proteomes" id="UP001642540">
    <property type="component" value="Unassembled WGS sequence"/>
</dbReference>
<feature type="compositionally biased region" description="Basic residues" evidence="5">
    <location>
        <begin position="1524"/>
        <end position="1533"/>
    </location>
</feature>
<keyword evidence="11" id="KW-1185">Reference proteome</keyword>
<reference evidence="10 11" key="1">
    <citation type="submission" date="2024-08" db="EMBL/GenBank/DDBJ databases">
        <authorList>
            <person name="Cucini C."/>
            <person name="Frati F."/>
        </authorList>
    </citation>
    <scope>NUCLEOTIDE SEQUENCE [LARGE SCALE GENOMIC DNA]</scope>
</reference>
<feature type="compositionally biased region" description="Gly residues" evidence="5">
    <location>
        <begin position="916"/>
        <end position="926"/>
    </location>
</feature>
<dbReference type="SUPFAM" id="SSF51695">
    <property type="entry name" value="PLC-like phosphodiesterases"/>
    <property type="match status" value="1"/>
</dbReference>
<dbReference type="InterPro" id="IPR000909">
    <property type="entry name" value="PLipase_C_PInositol-sp_X_dom"/>
</dbReference>
<feature type="compositionally biased region" description="Low complexity" evidence="5">
    <location>
        <begin position="52"/>
        <end position="71"/>
    </location>
</feature>
<feature type="compositionally biased region" description="Basic and acidic residues" evidence="5">
    <location>
        <begin position="840"/>
        <end position="849"/>
    </location>
</feature>
<feature type="region of interest" description="Disordered" evidence="5">
    <location>
        <begin position="367"/>
        <end position="395"/>
    </location>
</feature>
<comment type="catalytic activity">
    <reaction evidence="4">
        <text>a 1,2-diacyl-sn-glycero-3-phospho-(1D-myo-inositol-4,5-bisphosphate) + H2O = 1D-myo-inositol 1,4,5-trisphosphate + a 1,2-diacyl-sn-glycerol + H(+)</text>
        <dbReference type="Rhea" id="RHEA:33179"/>
        <dbReference type="ChEBI" id="CHEBI:15377"/>
        <dbReference type="ChEBI" id="CHEBI:15378"/>
        <dbReference type="ChEBI" id="CHEBI:17815"/>
        <dbReference type="ChEBI" id="CHEBI:58456"/>
        <dbReference type="ChEBI" id="CHEBI:203600"/>
        <dbReference type="EC" id="3.1.4.11"/>
    </reaction>
</comment>
<dbReference type="Pfam" id="PF00388">
    <property type="entry name" value="PI-PLC-X"/>
    <property type="match status" value="1"/>
</dbReference>
<feature type="compositionally biased region" description="Polar residues" evidence="5">
    <location>
        <begin position="3226"/>
        <end position="3250"/>
    </location>
</feature>
<dbReference type="PROSITE" id="PS50004">
    <property type="entry name" value="C2"/>
    <property type="match status" value="1"/>
</dbReference>
<evidence type="ECO:0000256" key="5">
    <source>
        <dbReference type="SAM" id="MobiDB-lite"/>
    </source>
</evidence>
<name>A0ABP1PY17_9HEXA</name>
<feature type="compositionally biased region" description="Acidic residues" evidence="5">
    <location>
        <begin position="3205"/>
        <end position="3218"/>
    </location>
</feature>
<dbReference type="SMART" id="SM00248">
    <property type="entry name" value="ANK"/>
    <property type="match status" value="3"/>
</dbReference>
<dbReference type="InterPro" id="IPR015359">
    <property type="entry name" value="PLC_EF-hand-like"/>
</dbReference>
<dbReference type="SMART" id="SM00147">
    <property type="entry name" value="RasGEF"/>
    <property type="match status" value="1"/>
</dbReference>
<dbReference type="SMART" id="SM00239">
    <property type="entry name" value="C2"/>
    <property type="match status" value="1"/>
</dbReference>
<feature type="region of interest" description="Disordered" evidence="5">
    <location>
        <begin position="840"/>
        <end position="879"/>
    </location>
</feature>
<dbReference type="InterPro" id="IPR001711">
    <property type="entry name" value="PLipase_C_Pinositol-sp_Y"/>
</dbReference>
<feature type="compositionally biased region" description="Pro residues" evidence="5">
    <location>
        <begin position="1642"/>
        <end position="1652"/>
    </location>
</feature>
<sequence>MENPYPRIYQTVTEFTLHLHLQSSREDGRGDGCPGPPTQVHAQMPGAPPAPTVFSTSSTTPSKGAVPSALDSTSDVSLVSTTAIAGSGTETSTTGVTSTHSPTNLATVPATSTSGAVGTVSGDKIKSPKSVTPPPPLPPLSPCLPPAPPEPELLSPRVLTASVSHLSLQSSRHNRFHSGSYAFHRWTKKDLSIKTVASSLSDLSYDAAVLERAIRTNDVSRVKKCFEKHKNRFQLSEKAQSNDEDSGTGNKVIGGQNGGTTSAGSAFVSGASASAGCATAGGSQTKPSRTSEFTTDTEENPMVFTNAIHLAVEWGANDVLRFLLRENVDPNKAGRLPDAYDISAAGSRSASVSAWGSGCVFCPPSPRNISRDVSPSRETGRIFSRNSSRNVSTESSRCVSPCRDRLWSTKTEPGETRSAHLRREAFKNLSSKNDDKTESSNGDHDYSAPTEGRPIISVVYCTSDERRRSSGARPIGEITLTGAGSTSGIERDPDEWGAGGQGRRINRRVSWVSSLREPADKSRMTLASRLKRPKLRLPRQRSFSLESELELRTVAKRAVGVAGALASIREARRSISLKSSPLHFPWSFRRESSSAMREGGVFAELRRSSEIFRNILLSIAGRDESTPTDDDQYELEGKDLSFSSLLAAHGRRRSERSVSYSSCSWSDVSIGSETVPRRPLSVNPSISKGLLVVSVESRGREVTFVEHYTSSHLMTLPPIFLAASRGRSTPVVLLLQHGAKGTIADSLGNTPLHLAAIQSPTPWDVILDLMEGGSKIFVRNERGISPHDLLPPILRLQKELVADCWLGLVLEDAAHILEQSEQGARDTGSRSSRLFKKLHEARNREKNTEGKGPAQKVSGKGASGAGCSSSGGTATSTTGGNIDVDQLLASEVPTLCEGPSSVFPGPSQPVIKSGMEDGGGGGGTGPTPGPSNESKKKLRKRKEKSANKSTTDGDPIKMEWSELSRCLLTLKSIASNDECLDELLDGLNCHCQSLLKRFQQVPPTTDVPLDPHKCLSGLLHTLVTAALQCYNSRDEPKKYLSEVMCSLSKGCLIFSTGPHPLQYTALVALNKIIDVCIVHRLTAESRDIDSEKTSQTNNLTSLSLGPLSSHSMHPRGSVSMSKANGGIMGKGPLLRSKSKDVSFKSTKVCTTQDILDILEPAVGPIVNILHNAVTLYKRTIGSRQICTPSVRRRACSAHCLQLLSARLLVFLVHSPAVQKSLISEAPLRILIAALDATHDPVSAAPGSPYLREPSSSSWLNQSPSRNCFSPALHFRRHSAESRRDSIGGPELDPAFVKIFQTCFPAIIHPTILLRLLLHRLLSTGLALRRWKSCASRASFASAYSGHSGHSVFSILSGESRTSRSRASSTDESAPLTLRRRRQVSLTVDCVSGSNLAEGEDDYVLHELEETVSPIEPAPTSPTKKNNNTIRGIFSKWRSSSQEASIEKSEDSQKLCIEISNKPRESSIFGLLPLAALRAASSRESLHGTSGNGGGGGSGPSSQNNTPTTSPSFMAKQSFRFGSLHQKKTRRLSRNRSLDVAPEVTSPPKDTPEDEILAFQRRLQNLPDFLDTSIEPPSPPAMPPASPRPRSRSVPKVTLEAPLPLILPGLSTSPPPTSPTLPIPSSAHLLSPSSPVRGFPQTLPQPLPPPPTSPGLLTPHSPKAMSRGVSPFEEKVSAAGSGNDRLGGDISRRSSVSPASSACRRHDSIFISDMPLVHRAVLLFVEDWVTTCRPQPKTCVIKELKDFVARVSSCGPPYLRWADHIRMLCPALLVEEETHDMESLEAIEAEYWEMQRLVVSGNLPCSKEEAAVLAGMQLRLEECWPRSRPPKSHAGPTASPVPPSPNIPTEKSPAVKPGDDDKDSPMIPLLNESPGQGKSAHTAGDGDGGGSSSCGGVCGGGGEFRGDDHSVYAEEIIPKKSGVARAVCLLATCYSSSDKSEISLSASAKLEDLVPPCYVHAGNIVRLIKEQKRKLFHTSVYESATQLQKLYVQSCRRLPAYGCRLVVVKELLRGKTKKKATRLLGIGPEKIILLDCRTKILARSQPTTELIQWRAGGGRNHDRLLLEFRGTRWSLLVPPVSSGSSCGVPCGHLGSVGGLREAGRALWAILREMDSNFLDDFSLSRKVTQNETDSTKRKWKTRSLNVSPELEQLEKILHFPEELALALAETESQLFCQVAPLEYLRHVTMDLGVTEGLAGDPPNSQLGISALIDRFNEISSWATHLLVSPPSHEERKAVLSCLLRVARTAWNLGAFGTAVEVIAGLKSSKLKPFWLSLQEKDEHVPTLDYLTKALLGNVADKDIGMADPSVEWSATEYEAALKRALKIPTCPVVPFFGAYLRELRTVLSTPSLIVLSSGSEQHQLQPLADPEADDEYFTKIGTGSLLSMKKLRKVQSILERISVVHQHHTKRQQKASSLNADRLSIHTSSIERSGYPDDDDSQDSADEFYCHKNESSEEPAHVAREFVYEPVQPISHDPEVSFVPMDNSRNSIDLHTLQILHHGCTALHLDSDGRPAFVWVKLERSCGTVTWSKPVWSSLRFSHAQPDFLLNVDPESMPVLPGLLMKYAGGAGGSSSGASSSGPTGLGPDVANIASEDGYIDLNGVKEVEVGCRDIDVAAAMKRYGAENWPINETCISLVFGMVLSDNRYTAFVFPPRLATIWLNGLRAVVKSLRRVIGKPDRRLVWLKEQYLQLYYEDARCLAPTMADAIRVFGGRRWSSATPQGSMPETPPFRRNTSVKFRKKRSLANIHMIKESLIRGSEHPISEFHRPPSPSSKGKIEVIECSAPSTPPHQHPQSLTRIKSAASMVPGPCTEGSPSPQARVSALTHETRLNFQNFVLLFQAFSLRARKDLRDLFDSISVAQKPDCQPESSQPESPDRSQSSSTSAGATPRQVLKGKLHSVGAKPESKFIYDAIASASIVQNGAGVETSRSRVVTLSAFTSFLKVQQGERKPEAEIKALVERFEPDESLRIQHSLSFEGFARYMMSSHNLAFVSERIVPQEAELDHPLAHYYIAASHNTYLTGHQLKGESSVELYSQVLLTGCRCVELDCWDGDDGDPVIYHGHTFTTKIPFRQVVDAINRSAFLASSYPVILSIENHCSLQQQARMAWTFQTIFGEKLITRFLFDVDFSDDPCLPSPAQLKNKILIKNKKIHAEIIPNPPVHQSTTTQNSANPSGRNRSGSRPPSGRTNSIVSNVSGNSLNDDYSESDSDYEDEIPDERLVVSRQASEQALPTTPRTDSLTSQESSVKSAKRGGGILIGGTSAPSAISQQSEQGEWVVELEDVPNYQKKKQSSQIARELSDLVIYIQAIKFRGLTTLSPSSSVRNKMMQKKSILPAPTTSSSQPVTPASSTTTVPSDHYPRRVQTNHPVYQCCSLNENASKKLCRKQPLQVLAHTETQLIRAYPAGMRIDSSNFNPLIFWAFGVQMVALNYQTEDAALHLNSAMFEQNGRCGYVLKPPVMWDRNHVMYRRFNPLEKEFDGLHTVHLHLTIISGQFLAPSICQASPQVEVEVSGIPVDCAKLKTRIMSRNALNPIWNETLTFTIQFRDLAFVRFTVIDCSSGSGGSGHPLAQRVIPFKRLRHGYRHVRLRSITNQPLPVTTLFIHARFEEEGEEVNIPNGQRSLSKEDSLRESVLDFEGTFTSGQTFGKPFLPLKRRMFFLAIHGVVSEEPYTILKVTQDTVAMEVINSALQKSGRNNAESSKEYVLIEEVARGWDAKEKDLPPTQRVLDPDEKPLQAQSQWKGEGKFILKKTGNDPSSRAWLSSISARGGRWVGDKSKSDKSTRDDDLQHWGDDDNFLVCVHNVSPEIPYAILKVPIRSTSQDIIAQAFVKARRLEDPSRFVLIEELEPMLPSTSAQSSESAGSSFRKKSSSRTTTRILDDDENVYERQLKWNTVGKFVLKERKQAFSLFGTSSSSSSQAAQGAGGEKVKPPKGLRVSTLARLGKLRIHRSGNSKHGDKARQYLAERHALSLHDNTAQINRPRKPRPRRTAHSEGETLSEEETPETDFKSTVARLKKVSLRRFRVWK</sequence>
<dbReference type="Gene3D" id="1.10.238.10">
    <property type="entry name" value="EF-hand"/>
    <property type="match status" value="1"/>
</dbReference>
<keyword evidence="3" id="KW-0344">Guanine-nucleotide releasing factor</keyword>
<feature type="compositionally biased region" description="Low complexity" evidence="5">
    <location>
        <begin position="1622"/>
        <end position="1641"/>
    </location>
</feature>
<feature type="region of interest" description="Disordered" evidence="5">
    <location>
        <begin position="3854"/>
        <end position="3876"/>
    </location>
</feature>
<feature type="compositionally biased region" description="Polar residues" evidence="5">
    <location>
        <begin position="2869"/>
        <end position="2888"/>
    </location>
</feature>
<dbReference type="CDD" id="cd00275">
    <property type="entry name" value="C2_PLC_like"/>
    <property type="match status" value="1"/>
</dbReference>
<feature type="compositionally biased region" description="Low complexity" evidence="5">
    <location>
        <begin position="3171"/>
        <end position="3192"/>
    </location>
</feature>
<feature type="repeat" description="ANK" evidence="2">
    <location>
        <begin position="747"/>
        <end position="781"/>
    </location>
</feature>
<dbReference type="SUPFAM" id="SSF54236">
    <property type="entry name" value="Ubiquitin-like"/>
    <property type="match status" value="2"/>
</dbReference>
<dbReference type="InterPro" id="IPR035892">
    <property type="entry name" value="C2_domain_sf"/>
</dbReference>
<evidence type="ECO:0000313" key="10">
    <source>
        <dbReference type="EMBL" id="CAL8082158.1"/>
    </source>
</evidence>
<feature type="compositionally biased region" description="Gly residues" evidence="5">
    <location>
        <begin position="1489"/>
        <end position="1498"/>
    </location>
</feature>
<dbReference type="SMART" id="SM00295">
    <property type="entry name" value="B41"/>
    <property type="match status" value="1"/>
</dbReference>
<organism evidence="10 11">
    <name type="scientific">Orchesella dallaii</name>
    <dbReference type="NCBI Taxonomy" id="48710"/>
    <lineage>
        <taxon>Eukaryota</taxon>
        <taxon>Metazoa</taxon>
        <taxon>Ecdysozoa</taxon>
        <taxon>Arthropoda</taxon>
        <taxon>Hexapoda</taxon>
        <taxon>Collembola</taxon>
        <taxon>Entomobryomorpha</taxon>
        <taxon>Entomobryoidea</taxon>
        <taxon>Orchesellidae</taxon>
        <taxon>Orchesellinae</taxon>
        <taxon>Orchesella</taxon>
    </lineage>
</organism>
<dbReference type="PROSITE" id="PS50008">
    <property type="entry name" value="PIPLC_Y_DOMAIN"/>
    <property type="match status" value="1"/>
</dbReference>
<feature type="region of interest" description="Disordered" evidence="5">
    <location>
        <begin position="2863"/>
        <end position="2893"/>
    </location>
</feature>
<protein>
    <recommendedName>
        <fullName evidence="4">Phosphoinositide phospholipase C</fullName>
        <ecNumber evidence="4">3.1.4.11</ecNumber>
    </recommendedName>
</protein>
<feature type="compositionally biased region" description="Low complexity" evidence="5">
    <location>
        <begin position="3915"/>
        <end position="3924"/>
    </location>
</feature>
<evidence type="ECO:0000256" key="1">
    <source>
        <dbReference type="ARBA" id="ARBA00023224"/>
    </source>
</evidence>
<dbReference type="Gene3D" id="3.10.20.90">
    <property type="entry name" value="Phosphatidylinositol 3-kinase Catalytic Subunit, Chain A, domain 1"/>
    <property type="match status" value="2"/>
</dbReference>
<dbReference type="InterPro" id="IPR029071">
    <property type="entry name" value="Ubiquitin-like_domsf"/>
</dbReference>
<keyword evidence="1" id="KW-0807">Transducer</keyword>
<feature type="compositionally biased region" description="Polar residues" evidence="5">
    <location>
        <begin position="384"/>
        <end position="395"/>
    </location>
</feature>
<dbReference type="Pfam" id="PF00617">
    <property type="entry name" value="RasGEF"/>
    <property type="match status" value="1"/>
</dbReference>
<dbReference type="PRINTS" id="PR00390">
    <property type="entry name" value="PHPHLIPASEC"/>
</dbReference>
<dbReference type="SUPFAM" id="SSF48403">
    <property type="entry name" value="Ankyrin repeat"/>
    <property type="match status" value="1"/>
</dbReference>
<feature type="region of interest" description="Disordered" evidence="5">
    <location>
        <begin position="1824"/>
        <end position="1890"/>
    </location>
</feature>
<feature type="compositionally biased region" description="Basic residues" evidence="5">
    <location>
        <begin position="3983"/>
        <end position="3992"/>
    </location>
</feature>
<dbReference type="SMART" id="SM00314">
    <property type="entry name" value="RA"/>
    <property type="match status" value="2"/>
</dbReference>
<keyword evidence="4" id="KW-0443">Lipid metabolism</keyword>
<evidence type="ECO:0000313" key="11">
    <source>
        <dbReference type="Proteomes" id="UP001642540"/>
    </source>
</evidence>
<dbReference type="PROSITE" id="PS50088">
    <property type="entry name" value="ANK_REPEAT"/>
    <property type="match status" value="1"/>
</dbReference>
<dbReference type="EC" id="3.1.4.11" evidence="4"/>
<feature type="compositionally biased region" description="Low complexity" evidence="5">
    <location>
        <begin position="87"/>
        <end position="103"/>
    </location>
</feature>
<feature type="region of interest" description="Disordered" evidence="5">
    <location>
        <begin position="3158"/>
        <end position="3272"/>
    </location>
</feature>
<feature type="compositionally biased region" description="Pro residues" evidence="5">
    <location>
        <begin position="131"/>
        <end position="151"/>
    </location>
</feature>
<feature type="region of interest" description="Disordered" evidence="5">
    <location>
        <begin position="87"/>
        <end position="152"/>
    </location>
</feature>
<dbReference type="PROSITE" id="PS50007">
    <property type="entry name" value="PIPLC_X_DOMAIN"/>
    <property type="match status" value="1"/>
</dbReference>
<feature type="region of interest" description="Disordered" evidence="5">
    <location>
        <begin position="1088"/>
        <end position="1118"/>
    </location>
</feature>
<dbReference type="InterPro" id="IPR002110">
    <property type="entry name" value="Ankyrin_rpt"/>
</dbReference>
<dbReference type="Pfam" id="PF00788">
    <property type="entry name" value="RA"/>
    <property type="match status" value="2"/>
</dbReference>
<feature type="region of interest" description="Disordered" evidence="5">
    <location>
        <begin position="895"/>
        <end position="955"/>
    </location>
</feature>
<feature type="region of interest" description="Disordered" evidence="5">
    <location>
        <begin position="1482"/>
        <end position="1552"/>
    </location>
</feature>
<feature type="region of interest" description="Disordered" evidence="5">
    <location>
        <begin position="22"/>
        <end position="71"/>
    </location>
</feature>
<dbReference type="Gene3D" id="1.25.40.20">
    <property type="entry name" value="Ankyrin repeat-containing domain"/>
    <property type="match status" value="1"/>
</dbReference>
<feature type="region of interest" description="Disordered" evidence="5">
    <location>
        <begin position="407"/>
        <end position="451"/>
    </location>
</feature>
<dbReference type="Pfam" id="PF00387">
    <property type="entry name" value="PI-PLC-Y"/>
    <property type="match status" value="1"/>
</dbReference>
<gene>
    <name evidence="10" type="ORF">ODALV1_LOCUS5134</name>
</gene>
<feature type="compositionally biased region" description="Polar residues" evidence="5">
    <location>
        <begin position="3193"/>
        <end position="3203"/>
    </location>
</feature>
<dbReference type="SUPFAM" id="SSF48366">
    <property type="entry name" value="Ras GEF"/>
    <property type="match status" value="1"/>
</dbReference>
<feature type="region of interest" description="Disordered" evidence="5">
    <location>
        <begin position="278"/>
        <end position="298"/>
    </location>
</feature>
<evidence type="ECO:0000259" key="8">
    <source>
        <dbReference type="PROSITE" id="PS50009"/>
    </source>
</evidence>
<feature type="compositionally biased region" description="Low complexity" evidence="5">
    <location>
        <begin position="3337"/>
        <end position="3358"/>
    </location>
</feature>
<dbReference type="InterPro" id="IPR036964">
    <property type="entry name" value="RASGEF_cat_dom_sf"/>
</dbReference>
<dbReference type="PROSITE" id="PS50009">
    <property type="entry name" value="RASGEF_CAT"/>
    <property type="match status" value="1"/>
</dbReference>
<keyword evidence="4" id="KW-0442">Lipid degradation</keyword>
<evidence type="ECO:0000259" key="7">
    <source>
        <dbReference type="PROSITE" id="PS50008"/>
    </source>
</evidence>
<dbReference type="SMART" id="SM00149">
    <property type="entry name" value="PLCYc"/>
    <property type="match status" value="1"/>
</dbReference>
<feature type="region of interest" description="Disordered" evidence="5">
    <location>
        <begin position="3335"/>
        <end position="3363"/>
    </location>
</feature>
<dbReference type="InterPro" id="IPR001192">
    <property type="entry name" value="PI-PLC_fam"/>
</dbReference>
<feature type="region of interest" description="Disordered" evidence="5">
    <location>
        <begin position="3913"/>
        <end position="3934"/>
    </location>
</feature>
<feature type="compositionally biased region" description="Polar residues" evidence="5">
    <location>
        <begin position="1093"/>
        <end position="1111"/>
    </location>
</feature>
<feature type="compositionally biased region" description="Pro residues" evidence="5">
    <location>
        <begin position="1575"/>
        <end position="1586"/>
    </location>
</feature>
<keyword evidence="2" id="KW-0040">ANK repeat</keyword>
<dbReference type="InterPro" id="IPR019749">
    <property type="entry name" value="Band_41_domain"/>
</dbReference>
<feature type="region of interest" description="Disordered" evidence="5">
    <location>
        <begin position="235"/>
        <end position="257"/>
    </location>
</feature>
<dbReference type="CDD" id="cd01780">
    <property type="entry name" value="RA2_PLC-epsilon"/>
    <property type="match status" value="1"/>
</dbReference>
<feature type="compositionally biased region" description="Pro residues" evidence="5">
    <location>
        <begin position="1612"/>
        <end position="1621"/>
    </location>
</feature>
<feature type="domain" description="PI-PLC Y-box" evidence="7">
    <location>
        <begin position="3301"/>
        <end position="3462"/>
    </location>
</feature>
<dbReference type="PANTHER" id="PTHR10336:SF6">
    <property type="entry name" value="1-PHOSPHATIDYLINOSITOL 4,5-BISPHOSPHATE PHOSPHODIESTERASE EPSILON-1"/>
    <property type="match status" value="1"/>
</dbReference>
<dbReference type="Pfam" id="PF00168">
    <property type="entry name" value="C2"/>
    <property type="match status" value="1"/>
</dbReference>
<dbReference type="Gene3D" id="2.60.40.150">
    <property type="entry name" value="C2 domain"/>
    <property type="match status" value="1"/>
</dbReference>
<feature type="domain" description="Ras-associating" evidence="9">
    <location>
        <begin position="3803"/>
        <end position="3907"/>
    </location>
</feature>
<dbReference type="CDD" id="cd17114">
    <property type="entry name" value="RA_PLC-epsilon"/>
    <property type="match status" value="1"/>
</dbReference>
<feature type="compositionally biased region" description="Low complexity" evidence="5">
    <location>
        <begin position="3855"/>
        <end position="3867"/>
    </location>
</feature>
<feature type="domain" description="Ras-associating" evidence="9">
    <location>
        <begin position="3671"/>
        <end position="3756"/>
    </location>
</feature>
<feature type="region of interest" description="Disordered" evidence="5">
    <location>
        <begin position="1568"/>
        <end position="1592"/>
    </location>
</feature>
<feature type="region of interest" description="Disordered" evidence="5">
    <location>
        <begin position="1604"/>
        <end position="1697"/>
    </location>
</feature>
<dbReference type="SUPFAM" id="SSF47473">
    <property type="entry name" value="EF-hand"/>
    <property type="match status" value="1"/>
</dbReference>
<dbReference type="InterPro" id="IPR011992">
    <property type="entry name" value="EF-hand-dom_pair"/>
</dbReference>
<dbReference type="InterPro" id="IPR017946">
    <property type="entry name" value="PLC-like_Pdiesterase_TIM-brl"/>
</dbReference>
<dbReference type="SMART" id="SM00148">
    <property type="entry name" value="PLCXc"/>
    <property type="match status" value="1"/>
</dbReference>
<dbReference type="InterPro" id="IPR023578">
    <property type="entry name" value="Ras_GEF_dom_sf"/>
</dbReference>